<comment type="caution">
    <text evidence="1">The sequence shown here is derived from an EMBL/GenBank/DDBJ whole genome shotgun (WGS) entry which is preliminary data.</text>
</comment>
<dbReference type="OrthoDB" id="2888483at2"/>
<keyword evidence="2" id="KW-1185">Reference proteome</keyword>
<organism evidence="1 2">
    <name type="scientific">Ureibacillus manganicus DSM 26584</name>
    <dbReference type="NCBI Taxonomy" id="1384049"/>
    <lineage>
        <taxon>Bacteria</taxon>
        <taxon>Bacillati</taxon>
        <taxon>Bacillota</taxon>
        <taxon>Bacilli</taxon>
        <taxon>Bacillales</taxon>
        <taxon>Caryophanaceae</taxon>
        <taxon>Ureibacillus</taxon>
    </lineage>
</organism>
<protein>
    <submittedName>
        <fullName evidence="1">Uncharacterized protein</fullName>
    </submittedName>
</protein>
<dbReference type="Proteomes" id="UP000030416">
    <property type="component" value="Unassembled WGS sequence"/>
</dbReference>
<evidence type="ECO:0000313" key="2">
    <source>
        <dbReference type="Proteomes" id="UP000030416"/>
    </source>
</evidence>
<evidence type="ECO:0000313" key="1">
    <source>
        <dbReference type="EMBL" id="KGR79431.1"/>
    </source>
</evidence>
<dbReference type="EMBL" id="JPVN01000006">
    <property type="protein sequence ID" value="KGR79431.1"/>
    <property type="molecule type" value="Genomic_DNA"/>
</dbReference>
<reference evidence="1 2" key="1">
    <citation type="submission" date="2014-02" db="EMBL/GenBank/DDBJ databases">
        <title>Draft genome sequence of Lysinibacillus manganicus DSM 26584T.</title>
        <authorList>
            <person name="Zhang F."/>
            <person name="Wang G."/>
            <person name="Zhang L."/>
        </authorList>
    </citation>
    <scope>NUCLEOTIDE SEQUENCE [LARGE SCALE GENOMIC DNA]</scope>
    <source>
        <strain evidence="1 2">DSM 26584</strain>
    </source>
</reference>
<sequence length="143" mass="16948">MYDLWNEFKITPLFNYIWDKAKEAGLYPLYAKSKETMQLFLDHELLEDRAIRIGAIQYEGISTTQKEPHLVNWRFERRLLPEDLKNELEILTSFRRDTNSGPDINPHAQSISFKFEELNEPTKEAIENIVKVISKYIKSVKEK</sequence>
<dbReference type="eggNOG" id="ENOG50335GI">
    <property type="taxonomic scope" value="Bacteria"/>
</dbReference>
<name>A0A0A3I3Q5_9BACL</name>
<gene>
    <name evidence="1" type="ORF">CD29_07010</name>
</gene>
<proteinExistence type="predicted"/>
<dbReference type="RefSeq" id="WP_036184472.1">
    <property type="nucleotide sequence ID" value="NZ_AVDA01000006.1"/>
</dbReference>
<accession>A0A0A3I3Q5</accession>
<dbReference type="AlphaFoldDB" id="A0A0A3I3Q5"/>